<dbReference type="Proteomes" id="UP000343317">
    <property type="component" value="Unassembled WGS sequence"/>
</dbReference>
<gene>
    <name evidence="2" type="ORF">PHO31112_00812</name>
</gene>
<keyword evidence="1" id="KW-0472">Membrane</keyword>
<name>A0A5E4SIB9_9BURK</name>
<dbReference type="AlphaFoldDB" id="A0A5E4SIB9"/>
<sequence length="98" mass="9776">MNILMKVLCYGGLLLVWGVFAFLGKTPVEGFIAAIGAALASLATTHAIGAKQPQTGVSLLGTIGVSDAPPLAAEAQFQTATLGAAATGQHPDTPASTQ</sequence>
<keyword evidence="1" id="KW-1133">Transmembrane helix</keyword>
<organism evidence="2 3">
    <name type="scientific">Pandoraea horticolens</name>
    <dbReference type="NCBI Taxonomy" id="2508298"/>
    <lineage>
        <taxon>Bacteria</taxon>
        <taxon>Pseudomonadati</taxon>
        <taxon>Pseudomonadota</taxon>
        <taxon>Betaproteobacteria</taxon>
        <taxon>Burkholderiales</taxon>
        <taxon>Burkholderiaceae</taxon>
        <taxon>Pandoraea</taxon>
    </lineage>
</organism>
<keyword evidence="1" id="KW-0812">Transmembrane</keyword>
<feature type="transmembrane region" description="Helical" evidence="1">
    <location>
        <begin position="31"/>
        <end position="50"/>
    </location>
</feature>
<protein>
    <submittedName>
        <fullName evidence="2">Uncharacterized protein</fullName>
    </submittedName>
</protein>
<reference evidence="2 3" key="1">
    <citation type="submission" date="2019-08" db="EMBL/GenBank/DDBJ databases">
        <authorList>
            <person name="Peeters C."/>
        </authorList>
    </citation>
    <scope>NUCLEOTIDE SEQUENCE [LARGE SCALE GENOMIC DNA]</scope>
    <source>
        <strain evidence="2 3">LMG 31112</strain>
    </source>
</reference>
<keyword evidence="3" id="KW-1185">Reference proteome</keyword>
<evidence type="ECO:0000313" key="2">
    <source>
        <dbReference type="EMBL" id="VVD75387.1"/>
    </source>
</evidence>
<accession>A0A5E4SIB9</accession>
<evidence type="ECO:0000256" key="1">
    <source>
        <dbReference type="SAM" id="Phobius"/>
    </source>
</evidence>
<dbReference type="EMBL" id="CABPSM010000002">
    <property type="protein sequence ID" value="VVD75387.1"/>
    <property type="molecule type" value="Genomic_DNA"/>
</dbReference>
<evidence type="ECO:0000313" key="3">
    <source>
        <dbReference type="Proteomes" id="UP000343317"/>
    </source>
</evidence>
<dbReference type="RefSeq" id="WP_010808785.1">
    <property type="nucleotide sequence ID" value="NZ_CABPSM010000002.1"/>
</dbReference>
<proteinExistence type="predicted"/>